<dbReference type="EMBL" id="CP042910">
    <property type="protein sequence ID" value="QEG17847.1"/>
    <property type="molecule type" value="Genomic_DNA"/>
</dbReference>
<evidence type="ECO:0000313" key="2">
    <source>
        <dbReference type="Proteomes" id="UP000322887"/>
    </source>
</evidence>
<name>A0ABX5YQP8_9PLAN</name>
<accession>A0ABX5YQP8</accession>
<proteinExistence type="predicted"/>
<evidence type="ECO:0000313" key="1">
    <source>
        <dbReference type="EMBL" id="QEG17847.1"/>
    </source>
</evidence>
<dbReference type="Proteomes" id="UP000322887">
    <property type="component" value="Chromosome"/>
</dbReference>
<sequence>MSSSGVDCMEEHLMKSLILTCLVLSPALFFVTGCNAIMQPISELNRETMRVFKPKPFDADWSGEEEIDQWSYVGDEARGDRPKESDPDGWWQKYVMSNKARNIERNLGIE</sequence>
<evidence type="ECO:0008006" key="3">
    <source>
        <dbReference type="Google" id="ProtNLM"/>
    </source>
</evidence>
<reference evidence="1 2" key="1">
    <citation type="submission" date="2019-08" db="EMBL/GenBank/DDBJ databases">
        <title>Deep-cultivation of Planctomycetes and their phenomic and genomic characterization uncovers novel biology.</title>
        <authorList>
            <person name="Wiegand S."/>
            <person name="Jogler M."/>
            <person name="Boedeker C."/>
            <person name="Pinto D."/>
            <person name="Vollmers J."/>
            <person name="Rivas-Marin E."/>
            <person name="Kohn T."/>
            <person name="Peeters S.H."/>
            <person name="Heuer A."/>
            <person name="Rast P."/>
            <person name="Oberbeckmann S."/>
            <person name="Bunk B."/>
            <person name="Jeske O."/>
            <person name="Meyerdierks A."/>
            <person name="Storesund J.E."/>
            <person name="Kallscheuer N."/>
            <person name="Luecker S."/>
            <person name="Lage O.M."/>
            <person name="Pohl T."/>
            <person name="Merkel B.J."/>
            <person name="Hornburger P."/>
            <person name="Mueller R.-W."/>
            <person name="Bruemmer F."/>
            <person name="Labrenz M."/>
            <person name="Spormann A.M."/>
            <person name="Op den Camp H."/>
            <person name="Overmann J."/>
            <person name="Amann R."/>
            <person name="Jetten M.S.M."/>
            <person name="Mascher T."/>
            <person name="Medema M.H."/>
            <person name="Devos D.P."/>
            <person name="Kaster A.-K."/>
            <person name="Ovreas L."/>
            <person name="Rohde M."/>
            <person name="Galperin M.Y."/>
            <person name="Jogler C."/>
        </authorList>
    </citation>
    <scope>NUCLEOTIDE SEQUENCE [LARGE SCALE GENOMIC DNA]</scope>
    <source>
        <strain evidence="1 2">DSM 8797</strain>
    </source>
</reference>
<keyword evidence="2" id="KW-1185">Reference proteome</keyword>
<organism evidence="1 2">
    <name type="scientific">Gimesia maris</name>
    <dbReference type="NCBI Taxonomy" id="122"/>
    <lineage>
        <taxon>Bacteria</taxon>
        <taxon>Pseudomonadati</taxon>
        <taxon>Planctomycetota</taxon>
        <taxon>Planctomycetia</taxon>
        <taxon>Planctomycetales</taxon>
        <taxon>Planctomycetaceae</taxon>
        <taxon>Gimesia</taxon>
    </lineage>
</organism>
<gene>
    <name evidence="1" type="ORF">GmarT_37310</name>
</gene>
<protein>
    <recommendedName>
        <fullName evidence="3">Membrane or secreted protein</fullName>
    </recommendedName>
</protein>